<dbReference type="AlphaFoldDB" id="A0A9N9L4X8"/>
<feature type="region of interest" description="Disordered" evidence="2">
    <location>
        <begin position="182"/>
        <end position="218"/>
    </location>
</feature>
<feature type="region of interest" description="Disordered" evidence="2">
    <location>
        <begin position="432"/>
        <end position="459"/>
    </location>
</feature>
<gene>
    <name evidence="3" type="ORF">HYFRA_00013018</name>
</gene>
<reference evidence="3" key="1">
    <citation type="submission" date="2021-07" db="EMBL/GenBank/DDBJ databases">
        <authorList>
            <person name="Durling M."/>
        </authorList>
    </citation>
    <scope>NUCLEOTIDE SEQUENCE</scope>
</reference>
<proteinExistence type="predicted"/>
<keyword evidence="1" id="KW-0175">Coiled coil</keyword>
<feature type="compositionally biased region" description="Polar residues" evidence="2">
    <location>
        <begin position="438"/>
        <end position="450"/>
    </location>
</feature>
<evidence type="ECO:0000256" key="1">
    <source>
        <dbReference type="SAM" id="Coils"/>
    </source>
</evidence>
<evidence type="ECO:0000313" key="3">
    <source>
        <dbReference type="EMBL" id="CAG8959154.1"/>
    </source>
</evidence>
<comment type="caution">
    <text evidence="3">The sequence shown here is derived from an EMBL/GenBank/DDBJ whole genome shotgun (WGS) entry which is preliminary data.</text>
</comment>
<dbReference type="Proteomes" id="UP000696280">
    <property type="component" value="Unassembled WGS sequence"/>
</dbReference>
<name>A0A9N9L4X8_9HELO</name>
<dbReference type="EMBL" id="CAJVRL010000089">
    <property type="protein sequence ID" value="CAG8959154.1"/>
    <property type="molecule type" value="Genomic_DNA"/>
</dbReference>
<evidence type="ECO:0000256" key="2">
    <source>
        <dbReference type="SAM" id="MobiDB-lite"/>
    </source>
</evidence>
<keyword evidence="4" id="KW-1185">Reference proteome</keyword>
<organism evidence="3 4">
    <name type="scientific">Hymenoscyphus fraxineus</name>
    <dbReference type="NCBI Taxonomy" id="746836"/>
    <lineage>
        <taxon>Eukaryota</taxon>
        <taxon>Fungi</taxon>
        <taxon>Dikarya</taxon>
        <taxon>Ascomycota</taxon>
        <taxon>Pezizomycotina</taxon>
        <taxon>Leotiomycetes</taxon>
        <taxon>Helotiales</taxon>
        <taxon>Helotiaceae</taxon>
        <taxon>Hymenoscyphus</taxon>
    </lineage>
</organism>
<protein>
    <submittedName>
        <fullName evidence="3">Uncharacterized protein</fullName>
    </submittedName>
</protein>
<accession>A0A9N9L4X8</accession>
<dbReference type="OrthoDB" id="4187949at2759"/>
<evidence type="ECO:0000313" key="4">
    <source>
        <dbReference type="Proteomes" id="UP000696280"/>
    </source>
</evidence>
<feature type="coiled-coil region" evidence="1">
    <location>
        <begin position="74"/>
        <end position="101"/>
    </location>
</feature>
<sequence length="478" mass="53477">MFSPPRREKARAEIELPKGDCRYILLHPEHQGMRCACVGFALNRSIPGSTCECGHQACYHAVEKETGVVERQEMEHLKALVASLQRQLETEKQQRLERQAQTEELLDKNKTEMDAGFKGVYRDMGGLWHHVGILNKRMPYFQDSIEGLVDDSQRMRNQLIEVDHASIRLEERVEVLESSISTTIPRRRKASTPPSTEVDDEFKEQDHITTSPVSSDGDKTLQHLETGHESSQVESFRSRVSSVGADPSAWTVHVSLLPKHTQPFPFEKDTAAYKRCLSRGLHQVVVIPDSDSLSFKNAVSEAFANILQGREWQPLVARICDAKNLCGLPMLRQLEEPLLCMDYDKEFLQRNCAVVDDSGKILDLYIAMTDYTLSWDAIRGVKPFKPGLEAAWTHDPLLDLETNGLSASGKPHGNADKPAAGDIVPPWSPSLKRGASEISRTPSFGSSTDGENARARTKLRRQCKGAGVEIVERRAEAV</sequence>